<sequence length="97" mass="9341">MGDGDGGDVHAVEFGGERGAGEGGDPVQGRLAADQDRHRAVGPQRAGDLRGQAGAGGEVGAPDVQDRGGGVLQQGAGAFGGGRAAGGLGQHGEPPFD</sequence>
<protein>
    <submittedName>
        <fullName evidence="2">Uncharacterized protein</fullName>
    </submittedName>
</protein>
<feature type="compositionally biased region" description="Basic and acidic residues" evidence="1">
    <location>
        <begin position="7"/>
        <end position="20"/>
    </location>
</feature>
<feature type="compositionally biased region" description="Gly residues" evidence="1">
    <location>
        <begin position="67"/>
        <end position="90"/>
    </location>
</feature>
<organism evidence="2 3">
    <name type="scientific">Kitasatospora phosalacinea</name>
    <dbReference type="NCBI Taxonomy" id="2065"/>
    <lineage>
        <taxon>Bacteria</taxon>
        <taxon>Bacillati</taxon>
        <taxon>Actinomycetota</taxon>
        <taxon>Actinomycetes</taxon>
        <taxon>Kitasatosporales</taxon>
        <taxon>Streptomycetaceae</taxon>
        <taxon>Kitasatospora</taxon>
    </lineage>
</organism>
<evidence type="ECO:0000256" key="1">
    <source>
        <dbReference type="SAM" id="MobiDB-lite"/>
    </source>
</evidence>
<dbReference type="EMBL" id="BSSA01000026">
    <property type="protein sequence ID" value="GLW73519.1"/>
    <property type="molecule type" value="Genomic_DNA"/>
</dbReference>
<evidence type="ECO:0000313" key="3">
    <source>
        <dbReference type="Proteomes" id="UP001165041"/>
    </source>
</evidence>
<gene>
    <name evidence="2" type="ORF">Kpho02_58180</name>
</gene>
<dbReference type="AlphaFoldDB" id="A0A9W6V2T1"/>
<name>A0A9W6V2T1_9ACTN</name>
<evidence type="ECO:0000313" key="2">
    <source>
        <dbReference type="EMBL" id="GLW73519.1"/>
    </source>
</evidence>
<dbReference type="Proteomes" id="UP001165041">
    <property type="component" value="Unassembled WGS sequence"/>
</dbReference>
<reference evidence="2" key="1">
    <citation type="submission" date="2023-02" db="EMBL/GenBank/DDBJ databases">
        <title>Kitasatospora phosalacinea NBRC 14627.</title>
        <authorList>
            <person name="Ichikawa N."/>
            <person name="Sato H."/>
            <person name="Tonouchi N."/>
        </authorList>
    </citation>
    <scope>NUCLEOTIDE SEQUENCE</scope>
    <source>
        <strain evidence="2">NBRC 14627</strain>
    </source>
</reference>
<accession>A0A9W6V2T1</accession>
<proteinExistence type="predicted"/>
<feature type="region of interest" description="Disordered" evidence="1">
    <location>
        <begin position="1"/>
        <end position="97"/>
    </location>
</feature>
<comment type="caution">
    <text evidence="2">The sequence shown here is derived from an EMBL/GenBank/DDBJ whole genome shotgun (WGS) entry which is preliminary data.</text>
</comment>